<dbReference type="InterPro" id="IPR050958">
    <property type="entry name" value="Cell_Adh-Cytoskel_Orgn"/>
</dbReference>
<dbReference type="InterPro" id="IPR007110">
    <property type="entry name" value="Ig-like_dom"/>
</dbReference>
<feature type="region of interest" description="Disordered" evidence="2">
    <location>
        <begin position="348"/>
        <end position="373"/>
    </location>
</feature>
<dbReference type="SMART" id="SM00409">
    <property type="entry name" value="IG"/>
    <property type="match status" value="3"/>
</dbReference>
<feature type="compositionally biased region" description="Acidic residues" evidence="2">
    <location>
        <begin position="351"/>
        <end position="373"/>
    </location>
</feature>
<dbReference type="GO" id="GO:0008046">
    <property type="term" value="F:axon guidance receptor activity"/>
    <property type="evidence" value="ECO:0007669"/>
    <property type="project" value="TreeGrafter"/>
</dbReference>
<name>A0A811VDT5_CERCA</name>
<feature type="domain" description="Ig-like" evidence="3">
    <location>
        <begin position="47"/>
        <end position="151"/>
    </location>
</feature>
<dbReference type="Proteomes" id="UP000606786">
    <property type="component" value="Unassembled WGS sequence"/>
</dbReference>
<evidence type="ECO:0000313" key="4">
    <source>
        <dbReference type="EMBL" id="CAD7012373.1"/>
    </source>
</evidence>
<dbReference type="CDD" id="cd00063">
    <property type="entry name" value="FN3"/>
    <property type="match status" value="1"/>
</dbReference>
<gene>
    <name evidence="4" type="ORF">CCAP1982_LOCUS20467</name>
</gene>
<dbReference type="PANTHER" id="PTHR45080:SF38">
    <property type="entry name" value="FI23916P1-RELATED"/>
    <property type="match status" value="1"/>
</dbReference>
<dbReference type="InterPro" id="IPR003599">
    <property type="entry name" value="Ig_sub"/>
</dbReference>
<evidence type="ECO:0000259" key="3">
    <source>
        <dbReference type="PROSITE" id="PS50835"/>
    </source>
</evidence>
<comment type="caution">
    <text evidence="4">The sequence shown here is derived from an EMBL/GenBank/DDBJ whole genome shotgun (WGS) entry which is preliminary data.</text>
</comment>
<feature type="domain" description="Ig-like" evidence="3">
    <location>
        <begin position="156"/>
        <end position="246"/>
    </location>
</feature>
<organism evidence="4 5">
    <name type="scientific">Ceratitis capitata</name>
    <name type="common">Mediterranean fruit fly</name>
    <name type="synonym">Tephritis capitata</name>
    <dbReference type="NCBI Taxonomy" id="7213"/>
    <lineage>
        <taxon>Eukaryota</taxon>
        <taxon>Metazoa</taxon>
        <taxon>Ecdysozoa</taxon>
        <taxon>Arthropoda</taxon>
        <taxon>Hexapoda</taxon>
        <taxon>Insecta</taxon>
        <taxon>Pterygota</taxon>
        <taxon>Neoptera</taxon>
        <taxon>Endopterygota</taxon>
        <taxon>Diptera</taxon>
        <taxon>Brachycera</taxon>
        <taxon>Muscomorpha</taxon>
        <taxon>Tephritoidea</taxon>
        <taxon>Tephritidae</taxon>
        <taxon>Ceratitis</taxon>
        <taxon>Ceratitis</taxon>
    </lineage>
</organism>
<evidence type="ECO:0000313" key="5">
    <source>
        <dbReference type="Proteomes" id="UP000606786"/>
    </source>
</evidence>
<dbReference type="CDD" id="cd00096">
    <property type="entry name" value="Ig"/>
    <property type="match status" value="3"/>
</dbReference>
<dbReference type="Pfam" id="PF07679">
    <property type="entry name" value="I-set"/>
    <property type="match status" value="1"/>
</dbReference>
<dbReference type="PROSITE" id="PS50835">
    <property type="entry name" value="IG_LIKE"/>
    <property type="match status" value="3"/>
</dbReference>
<dbReference type="GO" id="GO:0007156">
    <property type="term" value="P:homophilic cell adhesion via plasma membrane adhesion molecules"/>
    <property type="evidence" value="ECO:0007669"/>
    <property type="project" value="TreeGrafter"/>
</dbReference>
<dbReference type="SMART" id="SM00408">
    <property type="entry name" value="IGc2"/>
    <property type="match status" value="1"/>
</dbReference>
<dbReference type="InterPro" id="IPR036179">
    <property type="entry name" value="Ig-like_dom_sf"/>
</dbReference>
<dbReference type="InterPro" id="IPR013783">
    <property type="entry name" value="Ig-like_fold"/>
</dbReference>
<accession>A0A811VDT5</accession>
<dbReference type="GO" id="GO:0043025">
    <property type="term" value="C:neuronal cell body"/>
    <property type="evidence" value="ECO:0007669"/>
    <property type="project" value="TreeGrafter"/>
</dbReference>
<dbReference type="SUPFAM" id="SSF48726">
    <property type="entry name" value="Immunoglobulin"/>
    <property type="match status" value="3"/>
</dbReference>
<dbReference type="EMBL" id="CAJHJT010000056">
    <property type="protein sequence ID" value="CAD7012373.1"/>
    <property type="molecule type" value="Genomic_DNA"/>
</dbReference>
<reference evidence="4" key="1">
    <citation type="submission" date="2020-11" db="EMBL/GenBank/DDBJ databases">
        <authorList>
            <person name="Whitehead M."/>
        </authorList>
    </citation>
    <scope>NUCLEOTIDE SEQUENCE</scope>
    <source>
        <strain evidence="4">EGII</strain>
    </source>
</reference>
<dbReference type="GO" id="GO:0030424">
    <property type="term" value="C:axon"/>
    <property type="evidence" value="ECO:0007669"/>
    <property type="project" value="TreeGrafter"/>
</dbReference>
<dbReference type="PANTHER" id="PTHR45080">
    <property type="entry name" value="CONTACTIN 5"/>
    <property type="match status" value="1"/>
</dbReference>
<keyword evidence="5" id="KW-1185">Reference proteome</keyword>
<dbReference type="InterPro" id="IPR013098">
    <property type="entry name" value="Ig_I-set"/>
</dbReference>
<evidence type="ECO:0000256" key="1">
    <source>
        <dbReference type="ARBA" id="ARBA00023319"/>
    </source>
</evidence>
<proteinExistence type="predicted"/>
<feature type="domain" description="Ig-like" evidence="3">
    <location>
        <begin position="1"/>
        <end position="45"/>
    </location>
</feature>
<dbReference type="AlphaFoldDB" id="A0A811VDT5"/>
<evidence type="ECO:0000256" key="2">
    <source>
        <dbReference type="SAM" id="MobiDB-lite"/>
    </source>
</evidence>
<dbReference type="GO" id="GO:0050808">
    <property type="term" value="P:synapse organization"/>
    <property type="evidence" value="ECO:0007669"/>
    <property type="project" value="TreeGrafter"/>
</dbReference>
<protein>
    <submittedName>
        <fullName evidence="4">(Mediterranean fruit fly) hypothetical protein</fullName>
    </submittedName>
</protein>
<sequence>MWYKGKVVIATGQFTMYPNVDVLKNNSLVIKNVTVKDAGDYYCEVLPEKVRMHALLEVDESLMIFCDGKEVTNDTLVFVQGEPHRCECKYYSLENVQIKWFIDGKRAESVVERVLGEQLYLDNVDTKHGGIYQCLADDLSQEPPHAMIVVEVVYAPKVSTYRHYVNTAQGSNAELYCDYTANPSGQAQWLRNRKSLNASQKYTLDEVAHKGRTRSILTVMDVRSKDLGEYTCRVQNTIGSDEVNVRIIYEPEHPQLEDFEVSGSKAVIHWLVRSIQPLSEAVLDYKLAGSYTWSKVSVVHTHRHADTHIWKVTHEMELTPGSWHVRMRAKNTVGWSAFSAQHDFVIKDNESDNGDDDDDDDDDVDVDEEDDLDTAGAPKNIAVASFGGSTKGANSGTTLRLTHTTLHAVFAISCMLLLLPRNWISLL</sequence>
<dbReference type="InterPro" id="IPR003961">
    <property type="entry name" value="FN3_dom"/>
</dbReference>
<dbReference type="GO" id="GO:0005886">
    <property type="term" value="C:plasma membrane"/>
    <property type="evidence" value="ECO:0007669"/>
    <property type="project" value="TreeGrafter"/>
</dbReference>
<dbReference type="OrthoDB" id="6159398at2759"/>
<dbReference type="Gene3D" id="2.60.40.10">
    <property type="entry name" value="Immunoglobulins"/>
    <property type="match status" value="3"/>
</dbReference>
<dbReference type="InterPro" id="IPR003598">
    <property type="entry name" value="Ig_sub2"/>
</dbReference>
<keyword evidence="1" id="KW-0393">Immunoglobulin domain</keyword>